<accession>A0ABP8NWR8</accession>
<evidence type="ECO:0008006" key="3">
    <source>
        <dbReference type="Google" id="ProtNLM"/>
    </source>
</evidence>
<evidence type="ECO:0000313" key="2">
    <source>
        <dbReference type="Proteomes" id="UP001500840"/>
    </source>
</evidence>
<reference evidence="2" key="1">
    <citation type="journal article" date="2019" name="Int. J. Syst. Evol. Microbiol.">
        <title>The Global Catalogue of Microorganisms (GCM) 10K type strain sequencing project: providing services to taxonomists for standard genome sequencing and annotation.</title>
        <authorList>
            <consortium name="The Broad Institute Genomics Platform"/>
            <consortium name="The Broad Institute Genome Sequencing Center for Infectious Disease"/>
            <person name="Wu L."/>
            <person name="Ma J."/>
        </authorList>
    </citation>
    <scope>NUCLEOTIDE SEQUENCE [LARGE SCALE GENOMIC DNA]</scope>
    <source>
        <strain evidence="2">JCM 17759</strain>
    </source>
</reference>
<organism evidence="1 2">
    <name type="scientific">Novipirellula rosea</name>
    <dbReference type="NCBI Taxonomy" id="1031540"/>
    <lineage>
        <taxon>Bacteria</taxon>
        <taxon>Pseudomonadati</taxon>
        <taxon>Planctomycetota</taxon>
        <taxon>Planctomycetia</taxon>
        <taxon>Pirellulales</taxon>
        <taxon>Pirellulaceae</taxon>
        <taxon>Novipirellula</taxon>
    </lineage>
</organism>
<dbReference type="Gene3D" id="3.40.50.150">
    <property type="entry name" value="Vaccinia Virus protein VP39"/>
    <property type="match status" value="1"/>
</dbReference>
<comment type="caution">
    <text evidence="1">The sequence shown here is derived from an EMBL/GenBank/DDBJ whole genome shotgun (WGS) entry which is preliminary data.</text>
</comment>
<proteinExistence type="predicted"/>
<name>A0ABP8NWR8_9BACT</name>
<dbReference type="SUPFAM" id="SSF53335">
    <property type="entry name" value="S-adenosyl-L-methionine-dependent methyltransferases"/>
    <property type="match status" value="1"/>
</dbReference>
<protein>
    <recommendedName>
        <fullName evidence="3">Methyltransferase domain-containing protein</fullName>
    </recommendedName>
</protein>
<gene>
    <name evidence="1" type="ORF">GCM10023156_70880</name>
</gene>
<keyword evidence="2" id="KW-1185">Reference proteome</keyword>
<dbReference type="EMBL" id="BAABGA010000120">
    <property type="protein sequence ID" value="GAA4473229.1"/>
    <property type="molecule type" value="Genomic_DNA"/>
</dbReference>
<dbReference type="InterPro" id="IPR029063">
    <property type="entry name" value="SAM-dependent_MTases_sf"/>
</dbReference>
<dbReference type="Proteomes" id="UP001500840">
    <property type="component" value="Unassembled WGS sequence"/>
</dbReference>
<sequence>MPQPPQPDNAPVTLELIAIPKSIKANPLTPREIDLIDQTNDRIEAFMLGDSAVIETFVPCDFQWLAQCFEWIDQQRLAAGTRFCELGSGFGVAAMLAALRGKTSVGIEIESALVDQSNRLAKDLGIAARFYCGTFVPSPMAGSLASSHEVDHIATGGDDVYDATGIAFNEFDLFFAFPWPGEHEFYETLVDTCAAPGALLLTYSELAGMKLFRKP</sequence>
<evidence type="ECO:0000313" key="1">
    <source>
        <dbReference type="EMBL" id="GAA4473229.1"/>
    </source>
</evidence>